<dbReference type="Proteomes" id="UP000242818">
    <property type="component" value="Unassembled WGS sequence"/>
</dbReference>
<keyword evidence="2" id="KW-1185">Reference proteome</keyword>
<protein>
    <submittedName>
        <fullName evidence="1">Uncharacterized protein</fullName>
    </submittedName>
</protein>
<accession>A0A1C4G4E6</accession>
<dbReference type="AlphaFoldDB" id="A0A1C4G4E6"/>
<organism evidence="1 2">
    <name type="scientific">Chitinophaga costaii</name>
    <dbReference type="NCBI Taxonomy" id="1335309"/>
    <lineage>
        <taxon>Bacteria</taxon>
        <taxon>Pseudomonadati</taxon>
        <taxon>Bacteroidota</taxon>
        <taxon>Chitinophagia</taxon>
        <taxon>Chitinophagales</taxon>
        <taxon>Chitinophagaceae</taxon>
        <taxon>Chitinophaga</taxon>
    </lineage>
</organism>
<name>A0A1C4G4E6_9BACT</name>
<sequence length="38" mass="4354">MAACIAGSRFYLLFIHSSILPYNPFPLLTHGFPFIQNR</sequence>
<proteinExistence type="predicted"/>
<evidence type="ECO:0000313" key="1">
    <source>
        <dbReference type="EMBL" id="SCC62994.1"/>
    </source>
</evidence>
<evidence type="ECO:0000313" key="2">
    <source>
        <dbReference type="Proteomes" id="UP000242818"/>
    </source>
</evidence>
<gene>
    <name evidence="1" type="ORF">GA0116948_12211</name>
</gene>
<dbReference type="EMBL" id="FMAR01000022">
    <property type="protein sequence ID" value="SCC62994.1"/>
    <property type="molecule type" value="Genomic_DNA"/>
</dbReference>
<reference evidence="1 2" key="1">
    <citation type="submission" date="2016-08" db="EMBL/GenBank/DDBJ databases">
        <authorList>
            <person name="Seilhamer J.J."/>
        </authorList>
    </citation>
    <scope>NUCLEOTIDE SEQUENCE [LARGE SCALE GENOMIC DNA]</scope>
    <source>
        <strain evidence="1 2">A37T2</strain>
    </source>
</reference>